<keyword evidence="1" id="KW-1133">Transmembrane helix</keyword>
<gene>
    <name evidence="2" type="ORF">SAMN06264365_107270</name>
</gene>
<keyword evidence="1" id="KW-0472">Membrane</keyword>
<feature type="transmembrane region" description="Helical" evidence="1">
    <location>
        <begin position="14"/>
        <end position="34"/>
    </location>
</feature>
<evidence type="ECO:0000313" key="2">
    <source>
        <dbReference type="EMBL" id="SNR93764.1"/>
    </source>
</evidence>
<reference evidence="2 3" key="1">
    <citation type="submission" date="2017-06" db="EMBL/GenBank/DDBJ databases">
        <authorList>
            <person name="Kim H.J."/>
            <person name="Triplett B.A."/>
        </authorList>
    </citation>
    <scope>NUCLEOTIDE SEQUENCE [LARGE SCALE GENOMIC DNA]</scope>
    <source>
        <strain evidence="2 3">DSM 43151</strain>
    </source>
</reference>
<proteinExistence type="predicted"/>
<dbReference type="Proteomes" id="UP000198415">
    <property type="component" value="Unassembled WGS sequence"/>
</dbReference>
<organism evidence="2 3">
    <name type="scientific">Actinoplanes regularis</name>
    <dbReference type="NCBI Taxonomy" id="52697"/>
    <lineage>
        <taxon>Bacteria</taxon>
        <taxon>Bacillati</taxon>
        <taxon>Actinomycetota</taxon>
        <taxon>Actinomycetes</taxon>
        <taxon>Micromonosporales</taxon>
        <taxon>Micromonosporaceae</taxon>
        <taxon>Actinoplanes</taxon>
    </lineage>
</organism>
<dbReference type="OrthoDB" id="3393649at2"/>
<keyword evidence="3" id="KW-1185">Reference proteome</keyword>
<dbReference type="AlphaFoldDB" id="A0A239AFD7"/>
<accession>A0A239AFD7</accession>
<sequence>MLLKTNKPTWREHLGPAAVIMVGVLAVVLVGIVARVSRSDRPAATGPVTGSVTDPTLDQVPIPLPSPSVSTSPAPINSITIEQGSVPDSVDLAHEGKIDWVHWGEGGTYSLERSAAGGFAILEGTPDAPRRRHTLSPERFRWSGGTPAAGNDGTTSGIRTCGADNGFTLSAPATPEPRKLRLYLGVTAGRGLLRIKLSTGDLVTGDKAITSELVEDGDALKTAKYTISYRATGPGRISIEWITDESFSSDCGGVALQAATLF</sequence>
<dbReference type="EMBL" id="FZNR01000007">
    <property type="protein sequence ID" value="SNR93764.1"/>
    <property type="molecule type" value="Genomic_DNA"/>
</dbReference>
<keyword evidence="1" id="KW-0812">Transmembrane</keyword>
<protein>
    <submittedName>
        <fullName evidence="2">Uncharacterized protein</fullName>
    </submittedName>
</protein>
<evidence type="ECO:0000256" key="1">
    <source>
        <dbReference type="SAM" id="Phobius"/>
    </source>
</evidence>
<evidence type="ECO:0000313" key="3">
    <source>
        <dbReference type="Proteomes" id="UP000198415"/>
    </source>
</evidence>
<name>A0A239AFD7_9ACTN</name>